<protein>
    <submittedName>
        <fullName evidence="1">Uncharacterized protein</fullName>
    </submittedName>
</protein>
<comment type="caution">
    <text evidence="1">The sequence shown here is derived from an EMBL/GenBank/DDBJ whole genome shotgun (WGS) entry which is preliminary data.</text>
</comment>
<sequence>MDCESLSAITADPVVQRDNRATTSAKTLSSTDLLCNCNDDDERSEGLLLEPESILVSEFTSCGAHPRVRVYFCERETRRIQGLVYRFTLQGSGQASLWYTPEKIAVPKAWFTESSWVSATRDFTESRDYYNHTQLSVQRWLIAHLCAINHLSILERQASMRATRVYSLAANGHTQLQRVTSSLSPSWLVMRYLIDCRGLMERGVG</sequence>
<proteinExistence type="predicted"/>
<accession>A0A4C1ZCP9</accession>
<evidence type="ECO:0000313" key="2">
    <source>
        <dbReference type="Proteomes" id="UP000299102"/>
    </source>
</evidence>
<dbReference type="Proteomes" id="UP000299102">
    <property type="component" value="Unassembled WGS sequence"/>
</dbReference>
<organism evidence="1 2">
    <name type="scientific">Eumeta variegata</name>
    <name type="common">Bagworm moth</name>
    <name type="synonym">Eumeta japonica</name>
    <dbReference type="NCBI Taxonomy" id="151549"/>
    <lineage>
        <taxon>Eukaryota</taxon>
        <taxon>Metazoa</taxon>
        <taxon>Ecdysozoa</taxon>
        <taxon>Arthropoda</taxon>
        <taxon>Hexapoda</taxon>
        <taxon>Insecta</taxon>
        <taxon>Pterygota</taxon>
        <taxon>Neoptera</taxon>
        <taxon>Endopterygota</taxon>
        <taxon>Lepidoptera</taxon>
        <taxon>Glossata</taxon>
        <taxon>Ditrysia</taxon>
        <taxon>Tineoidea</taxon>
        <taxon>Psychidae</taxon>
        <taxon>Oiketicinae</taxon>
        <taxon>Eumeta</taxon>
    </lineage>
</organism>
<reference evidence="1 2" key="1">
    <citation type="journal article" date="2019" name="Commun. Biol.">
        <title>The bagworm genome reveals a unique fibroin gene that provides high tensile strength.</title>
        <authorList>
            <person name="Kono N."/>
            <person name="Nakamura H."/>
            <person name="Ohtoshi R."/>
            <person name="Tomita M."/>
            <person name="Numata K."/>
            <person name="Arakawa K."/>
        </authorList>
    </citation>
    <scope>NUCLEOTIDE SEQUENCE [LARGE SCALE GENOMIC DNA]</scope>
</reference>
<dbReference type="AlphaFoldDB" id="A0A4C1ZCP9"/>
<dbReference type="EMBL" id="BGZK01001789">
    <property type="protein sequence ID" value="GBP86356.1"/>
    <property type="molecule type" value="Genomic_DNA"/>
</dbReference>
<gene>
    <name evidence="1" type="ORF">EVAR_55283_1</name>
</gene>
<name>A0A4C1ZCP9_EUMVA</name>
<evidence type="ECO:0000313" key="1">
    <source>
        <dbReference type="EMBL" id="GBP86356.1"/>
    </source>
</evidence>
<keyword evidence="2" id="KW-1185">Reference proteome</keyword>